<proteinExistence type="predicted"/>
<evidence type="ECO:0000256" key="5">
    <source>
        <dbReference type="ARBA" id="ARBA00022777"/>
    </source>
</evidence>
<keyword evidence="11" id="KW-1185">Reference proteome</keyword>
<organism evidence="10 11">
    <name type="scientific">Helianthus annuus</name>
    <name type="common">Common sunflower</name>
    <dbReference type="NCBI Taxonomy" id="4232"/>
    <lineage>
        <taxon>Eukaryota</taxon>
        <taxon>Viridiplantae</taxon>
        <taxon>Streptophyta</taxon>
        <taxon>Embryophyta</taxon>
        <taxon>Tracheophyta</taxon>
        <taxon>Spermatophyta</taxon>
        <taxon>Magnoliopsida</taxon>
        <taxon>eudicotyledons</taxon>
        <taxon>Gunneridae</taxon>
        <taxon>Pentapetalae</taxon>
        <taxon>asterids</taxon>
        <taxon>campanulids</taxon>
        <taxon>Asterales</taxon>
        <taxon>Asteraceae</taxon>
        <taxon>Asteroideae</taxon>
        <taxon>Heliantheae alliance</taxon>
        <taxon>Heliantheae</taxon>
        <taxon>Helianthus</taxon>
    </lineage>
</organism>
<keyword evidence="6" id="KW-0067">ATP-binding</keyword>
<dbReference type="PROSITE" id="PS50011">
    <property type="entry name" value="PROTEIN_KINASE_DOM"/>
    <property type="match status" value="1"/>
</dbReference>
<evidence type="ECO:0000313" key="10">
    <source>
        <dbReference type="EMBL" id="KAF5775385.1"/>
    </source>
</evidence>
<comment type="catalytic activity">
    <reaction evidence="7">
        <text>L-threonyl-[protein] + ATP = O-phospho-L-threonyl-[protein] + ADP + H(+)</text>
        <dbReference type="Rhea" id="RHEA:46608"/>
        <dbReference type="Rhea" id="RHEA-COMP:11060"/>
        <dbReference type="Rhea" id="RHEA-COMP:11605"/>
        <dbReference type="ChEBI" id="CHEBI:15378"/>
        <dbReference type="ChEBI" id="CHEBI:30013"/>
        <dbReference type="ChEBI" id="CHEBI:30616"/>
        <dbReference type="ChEBI" id="CHEBI:61977"/>
        <dbReference type="ChEBI" id="CHEBI:456216"/>
        <dbReference type="EC" id="2.7.11.1"/>
    </reaction>
</comment>
<evidence type="ECO:0000256" key="1">
    <source>
        <dbReference type="ARBA" id="ARBA00012513"/>
    </source>
</evidence>
<keyword evidence="5" id="KW-0418">Kinase</keyword>
<keyword evidence="2" id="KW-0723">Serine/threonine-protein kinase</keyword>
<sequence>MFSRRNWLIQRSLKKSKTIYLNIFRKKETKYMRFQRHKTGADYFEPLTMIGKGAFGEVNNLTFYTTIQKSNSPILFYLIMEYLSGGDMTTLLMRKDTLTEYEAWFYIGETVLAIESIHKDNYIHIGY</sequence>
<evidence type="ECO:0000256" key="8">
    <source>
        <dbReference type="ARBA" id="ARBA00048679"/>
    </source>
</evidence>
<evidence type="ECO:0000256" key="4">
    <source>
        <dbReference type="ARBA" id="ARBA00022741"/>
    </source>
</evidence>
<dbReference type="PANTHER" id="PTHR24356">
    <property type="entry name" value="SERINE/THREONINE-PROTEIN KINASE"/>
    <property type="match status" value="1"/>
</dbReference>
<dbReference type="Gene3D" id="3.30.200.20">
    <property type="entry name" value="Phosphorylase Kinase, domain 1"/>
    <property type="match status" value="2"/>
</dbReference>
<comment type="catalytic activity">
    <reaction evidence="8">
        <text>L-seryl-[protein] + ATP = O-phospho-L-seryl-[protein] + ADP + H(+)</text>
        <dbReference type="Rhea" id="RHEA:17989"/>
        <dbReference type="Rhea" id="RHEA-COMP:9863"/>
        <dbReference type="Rhea" id="RHEA-COMP:11604"/>
        <dbReference type="ChEBI" id="CHEBI:15378"/>
        <dbReference type="ChEBI" id="CHEBI:29999"/>
        <dbReference type="ChEBI" id="CHEBI:30616"/>
        <dbReference type="ChEBI" id="CHEBI:83421"/>
        <dbReference type="ChEBI" id="CHEBI:456216"/>
        <dbReference type="EC" id="2.7.11.1"/>
    </reaction>
</comment>
<dbReference type="EC" id="2.7.11.1" evidence="1"/>
<reference evidence="10" key="1">
    <citation type="journal article" date="2017" name="Nature">
        <title>The sunflower genome provides insights into oil metabolism, flowering and Asterid evolution.</title>
        <authorList>
            <person name="Badouin H."/>
            <person name="Gouzy J."/>
            <person name="Grassa C.J."/>
            <person name="Murat F."/>
            <person name="Staton S.E."/>
            <person name="Cottret L."/>
            <person name="Lelandais-Briere C."/>
            <person name="Owens G.L."/>
            <person name="Carrere S."/>
            <person name="Mayjonade B."/>
            <person name="Legrand L."/>
            <person name="Gill N."/>
            <person name="Kane N.C."/>
            <person name="Bowers J.E."/>
            <person name="Hubner S."/>
            <person name="Bellec A."/>
            <person name="Berard A."/>
            <person name="Berges H."/>
            <person name="Blanchet N."/>
            <person name="Boniface M.C."/>
            <person name="Brunel D."/>
            <person name="Catrice O."/>
            <person name="Chaidir N."/>
            <person name="Claudel C."/>
            <person name="Donnadieu C."/>
            <person name="Faraut T."/>
            <person name="Fievet G."/>
            <person name="Helmstetter N."/>
            <person name="King M."/>
            <person name="Knapp S.J."/>
            <person name="Lai Z."/>
            <person name="Le Paslier M.C."/>
            <person name="Lippi Y."/>
            <person name="Lorenzon L."/>
            <person name="Mandel J.R."/>
            <person name="Marage G."/>
            <person name="Marchand G."/>
            <person name="Marquand E."/>
            <person name="Bret-Mestries E."/>
            <person name="Morien E."/>
            <person name="Nambeesan S."/>
            <person name="Nguyen T."/>
            <person name="Pegot-Espagnet P."/>
            <person name="Pouilly N."/>
            <person name="Raftis F."/>
            <person name="Sallet E."/>
            <person name="Schiex T."/>
            <person name="Thomas J."/>
            <person name="Vandecasteele C."/>
            <person name="Vares D."/>
            <person name="Vear F."/>
            <person name="Vautrin S."/>
            <person name="Crespi M."/>
            <person name="Mangin B."/>
            <person name="Burke J.M."/>
            <person name="Salse J."/>
            <person name="Munos S."/>
            <person name="Vincourt P."/>
            <person name="Rieseberg L.H."/>
            <person name="Langlade N.B."/>
        </authorList>
    </citation>
    <scope>NUCLEOTIDE SEQUENCE</scope>
    <source>
        <tissue evidence="10">Leaves</tissue>
    </source>
</reference>
<evidence type="ECO:0000256" key="7">
    <source>
        <dbReference type="ARBA" id="ARBA00047899"/>
    </source>
</evidence>
<dbReference type="InterPro" id="IPR050236">
    <property type="entry name" value="Ser_Thr_kinase_AGC"/>
</dbReference>
<dbReference type="PANTHER" id="PTHR24356:SF359">
    <property type="entry name" value="AGC (CAMP-DEPENDENT, CGMP-DEPENDENT AND PROTEIN KINASE C) KINASE FAMILY PROTEIN"/>
    <property type="match status" value="1"/>
</dbReference>
<dbReference type="Gramene" id="mRNA:HanXRQr2_Chr13g0611471">
    <property type="protein sequence ID" value="CDS:HanXRQr2_Chr13g0611471.1"/>
    <property type="gene ID" value="HanXRQr2_Chr13g0611471"/>
</dbReference>
<dbReference type="InterPro" id="IPR011009">
    <property type="entry name" value="Kinase-like_dom_sf"/>
</dbReference>
<accession>A0A9K3ELA4</accession>
<name>A0A9K3ELA4_HELAN</name>
<evidence type="ECO:0000256" key="2">
    <source>
        <dbReference type="ARBA" id="ARBA00022527"/>
    </source>
</evidence>
<dbReference type="InterPro" id="IPR000719">
    <property type="entry name" value="Prot_kinase_dom"/>
</dbReference>
<reference evidence="10" key="2">
    <citation type="submission" date="2020-06" db="EMBL/GenBank/DDBJ databases">
        <title>Helianthus annuus Genome sequencing and assembly Release 2.</title>
        <authorList>
            <person name="Gouzy J."/>
            <person name="Langlade N."/>
            <person name="Munos S."/>
        </authorList>
    </citation>
    <scope>NUCLEOTIDE SEQUENCE</scope>
    <source>
        <tissue evidence="10">Leaves</tissue>
    </source>
</reference>
<evidence type="ECO:0000256" key="3">
    <source>
        <dbReference type="ARBA" id="ARBA00022679"/>
    </source>
</evidence>
<dbReference type="GO" id="GO:0005524">
    <property type="term" value="F:ATP binding"/>
    <property type="evidence" value="ECO:0007669"/>
    <property type="project" value="UniProtKB-KW"/>
</dbReference>
<gene>
    <name evidence="10" type="ORF">HanXRQr2_Chr13g0611471</name>
</gene>
<dbReference type="Gene3D" id="1.10.510.10">
    <property type="entry name" value="Transferase(Phosphotransferase) domain 1"/>
    <property type="match status" value="1"/>
</dbReference>
<dbReference type="AlphaFoldDB" id="A0A9K3ELA4"/>
<dbReference type="SUPFAM" id="SSF56112">
    <property type="entry name" value="Protein kinase-like (PK-like)"/>
    <property type="match status" value="1"/>
</dbReference>
<evidence type="ECO:0000259" key="9">
    <source>
        <dbReference type="PROSITE" id="PS50011"/>
    </source>
</evidence>
<evidence type="ECO:0000313" key="11">
    <source>
        <dbReference type="Proteomes" id="UP000215914"/>
    </source>
</evidence>
<comment type="caution">
    <text evidence="10">The sequence shown here is derived from an EMBL/GenBank/DDBJ whole genome shotgun (WGS) entry which is preliminary data.</text>
</comment>
<protein>
    <recommendedName>
        <fullName evidence="1">non-specific serine/threonine protein kinase</fullName>
        <ecNumber evidence="1">2.7.11.1</ecNumber>
    </recommendedName>
</protein>
<feature type="domain" description="Protein kinase" evidence="9">
    <location>
        <begin position="1"/>
        <end position="127"/>
    </location>
</feature>
<dbReference type="GO" id="GO:0004674">
    <property type="term" value="F:protein serine/threonine kinase activity"/>
    <property type="evidence" value="ECO:0007669"/>
    <property type="project" value="UniProtKB-KW"/>
</dbReference>
<dbReference type="Proteomes" id="UP000215914">
    <property type="component" value="Unassembled WGS sequence"/>
</dbReference>
<dbReference type="EMBL" id="MNCJ02000328">
    <property type="protein sequence ID" value="KAF5775385.1"/>
    <property type="molecule type" value="Genomic_DNA"/>
</dbReference>
<keyword evidence="3 10" id="KW-0808">Transferase</keyword>
<keyword evidence="4" id="KW-0547">Nucleotide-binding</keyword>
<evidence type="ECO:0000256" key="6">
    <source>
        <dbReference type="ARBA" id="ARBA00022840"/>
    </source>
</evidence>